<reference evidence="5 6" key="1">
    <citation type="submission" date="2006-02" db="EMBL/GenBank/DDBJ databases">
        <authorList>
            <person name="Pinhassi J."/>
            <person name="Pedros-Alio C."/>
            <person name="Ferriera S."/>
            <person name="Johnson J."/>
            <person name="Kravitz S."/>
            <person name="Halpern A."/>
            <person name="Remington K."/>
            <person name="Beeson K."/>
            <person name="Tran B."/>
            <person name="Rogers Y.-H."/>
            <person name="Friedman R."/>
            <person name="Venter J.C."/>
        </authorList>
    </citation>
    <scope>NUCLEOTIDE SEQUENCE [LARGE SCALE GENOMIC DNA]</scope>
    <source>
        <strain evidence="5 6">MED297</strain>
    </source>
</reference>
<keyword evidence="2 4" id="KW-0963">Cytoplasm</keyword>
<dbReference type="AlphaFoldDB" id="A4BDP2"/>
<accession>A4BDP2</accession>
<comment type="subcellular location">
    <subcellularLocation>
        <location evidence="4">Cytoplasm</location>
    </subcellularLocation>
    <subcellularLocation>
        <location evidence="4">Cell membrane</location>
        <topology evidence="4">Peripheral membrane protein</topology>
        <orientation evidence="4">Cytoplasmic side</orientation>
    </subcellularLocation>
</comment>
<keyword evidence="3 4" id="KW-0472">Membrane</keyword>
<dbReference type="InterPro" id="IPR035932">
    <property type="entry name" value="HflD-like_sf"/>
</dbReference>
<dbReference type="InterPro" id="IPR007451">
    <property type="entry name" value="HflD"/>
</dbReference>
<proteinExistence type="inferred from homology"/>
<keyword evidence="1 4" id="KW-1003">Cell membrane</keyword>
<dbReference type="Pfam" id="PF04356">
    <property type="entry name" value="DUF489"/>
    <property type="match status" value="1"/>
</dbReference>
<dbReference type="EMBL" id="AAOE01000008">
    <property type="protein sequence ID" value="EAR09651.1"/>
    <property type="molecule type" value="Genomic_DNA"/>
</dbReference>
<dbReference type="OrthoDB" id="9788031at2"/>
<comment type="similarity">
    <text evidence="4">Belongs to the HflD family.</text>
</comment>
<dbReference type="Gene3D" id="1.10.3890.10">
    <property type="entry name" value="HflD-like"/>
    <property type="match status" value="1"/>
</dbReference>
<dbReference type="NCBIfam" id="NF001246">
    <property type="entry name" value="PRK00218.1-2"/>
    <property type="match status" value="1"/>
</dbReference>
<dbReference type="GO" id="GO:0005886">
    <property type="term" value="C:plasma membrane"/>
    <property type="evidence" value="ECO:0007669"/>
    <property type="project" value="UniProtKB-SubCell"/>
</dbReference>
<evidence type="ECO:0000256" key="1">
    <source>
        <dbReference type="ARBA" id="ARBA00022475"/>
    </source>
</evidence>
<name>A4BDP2_9GAMM</name>
<evidence type="ECO:0000313" key="5">
    <source>
        <dbReference type="EMBL" id="EAR09651.1"/>
    </source>
</evidence>
<dbReference type="SUPFAM" id="SSF101322">
    <property type="entry name" value="YcfC-like"/>
    <property type="match status" value="1"/>
</dbReference>
<evidence type="ECO:0000256" key="3">
    <source>
        <dbReference type="ARBA" id="ARBA00023136"/>
    </source>
</evidence>
<dbReference type="Proteomes" id="UP000005953">
    <property type="component" value="Unassembled WGS sequence"/>
</dbReference>
<dbReference type="HAMAP" id="MF_00695">
    <property type="entry name" value="HflD_protein"/>
    <property type="match status" value="1"/>
</dbReference>
<dbReference type="PANTHER" id="PTHR38100:SF1">
    <property type="entry name" value="HIGH FREQUENCY LYSOGENIZATION PROTEIN HFLD"/>
    <property type="match status" value="1"/>
</dbReference>
<dbReference type="GO" id="GO:0005737">
    <property type="term" value="C:cytoplasm"/>
    <property type="evidence" value="ECO:0007669"/>
    <property type="project" value="UniProtKB-SubCell"/>
</dbReference>
<evidence type="ECO:0000256" key="2">
    <source>
        <dbReference type="ARBA" id="ARBA00022490"/>
    </source>
</evidence>
<dbReference type="PANTHER" id="PTHR38100">
    <property type="entry name" value="HIGH FREQUENCY LYSOGENIZATION PROTEIN HFLD"/>
    <property type="match status" value="1"/>
</dbReference>
<dbReference type="RefSeq" id="WP_008043359.1">
    <property type="nucleotide sequence ID" value="NZ_CH724150.1"/>
</dbReference>
<sequence length="210" mass="23558">MFDTPLDRQVHSLAGIFQAATLVDGLAKTGEVDSQALQTAVETILNLNPTSYADLFKSSDHFKPGLKTLKDALARHGKGVSREVLQYAMAIIAVQGKLSKQTELMDTLSSELDRAVDQHQYFDDFLHESVLAATARCYENSVSKLNFRIRVTGNPAYLQNPKIAEKVRTLLLFGIRCALLWRQAGGRRWQFMLQRQKIQNQAQHLLADIS</sequence>
<organism evidence="5 6">
    <name type="scientific">Reinekea blandensis MED297</name>
    <dbReference type="NCBI Taxonomy" id="314283"/>
    <lineage>
        <taxon>Bacteria</taxon>
        <taxon>Pseudomonadati</taxon>
        <taxon>Pseudomonadota</taxon>
        <taxon>Gammaproteobacteria</taxon>
        <taxon>Oceanospirillales</taxon>
        <taxon>Saccharospirillaceae</taxon>
        <taxon>Reinekea</taxon>
    </lineage>
</organism>
<keyword evidence="6" id="KW-1185">Reference proteome</keyword>
<gene>
    <name evidence="4" type="primary">hflD</name>
    <name evidence="5" type="ORF">MED297_15869</name>
</gene>
<protein>
    <recommendedName>
        <fullName evidence="4">High frequency lysogenization protein HflD homolog</fullName>
    </recommendedName>
</protein>
<evidence type="ECO:0000313" key="6">
    <source>
        <dbReference type="Proteomes" id="UP000005953"/>
    </source>
</evidence>
<dbReference type="STRING" id="314283.MED297_15869"/>
<evidence type="ECO:0000256" key="4">
    <source>
        <dbReference type="HAMAP-Rule" id="MF_00695"/>
    </source>
</evidence>
<dbReference type="HOGENOM" id="CLU_098920_0_0_6"/>
<comment type="caution">
    <text evidence="5">The sequence shown here is derived from an EMBL/GenBank/DDBJ whole genome shotgun (WGS) entry which is preliminary data.</text>
</comment>